<evidence type="ECO:0008006" key="5">
    <source>
        <dbReference type="Google" id="ProtNLM"/>
    </source>
</evidence>
<evidence type="ECO:0000313" key="4">
    <source>
        <dbReference type="Proteomes" id="UP000295070"/>
    </source>
</evidence>
<dbReference type="CDD" id="cd23158">
    <property type="entry name" value="Prefoldin_UXT"/>
    <property type="match status" value="1"/>
</dbReference>
<feature type="signal peptide" evidence="2">
    <location>
        <begin position="1"/>
        <end position="26"/>
    </location>
</feature>
<evidence type="ECO:0000313" key="3">
    <source>
        <dbReference type="EMBL" id="TDH11028.1"/>
    </source>
</evidence>
<comment type="caution">
    <text evidence="3">The sequence shown here is derived from an EMBL/GenBank/DDBJ whole genome shotgun (WGS) entry which is preliminary data.</text>
</comment>
<dbReference type="GO" id="GO:0003714">
    <property type="term" value="F:transcription corepressor activity"/>
    <property type="evidence" value="ECO:0007669"/>
    <property type="project" value="InterPro"/>
</dbReference>
<comment type="similarity">
    <text evidence="1">Belongs to the UXT family.</text>
</comment>
<evidence type="ECO:0000256" key="1">
    <source>
        <dbReference type="ARBA" id="ARBA00007666"/>
    </source>
</evidence>
<keyword evidence="4" id="KW-1185">Reference proteome</keyword>
<organism evidence="3 4">
    <name type="scientific">Perca flavescens</name>
    <name type="common">American yellow perch</name>
    <name type="synonym">Morone flavescens</name>
    <dbReference type="NCBI Taxonomy" id="8167"/>
    <lineage>
        <taxon>Eukaryota</taxon>
        <taxon>Metazoa</taxon>
        <taxon>Chordata</taxon>
        <taxon>Craniata</taxon>
        <taxon>Vertebrata</taxon>
        <taxon>Euteleostomi</taxon>
        <taxon>Actinopterygii</taxon>
        <taxon>Neopterygii</taxon>
        <taxon>Teleostei</taxon>
        <taxon>Neoteleostei</taxon>
        <taxon>Acanthomorphata</taxon>
        <taxon>Eupercaria</taxon>
        <taxon>Perciformes</taxon>
        <taxon>Percoidei</taxon>
        <taxon>Percidae</taxon>
        <taxon>Percinae</taxon>
        <taxon>Perca</taxon>
    </lineage>
</organism>
<dbReference type="PANTHER" id="PTHR33116">
    <property type="entry name" value="REVERSE TRANSCRIPTASE ZINC-BINDING DOMAIN-CONTAINING PROTEIN-RELATED-RELATED"/>
    <property type="match status" value="1"/>
</dbReference>
<dbReference type="EMBL" id="SCKG01000007">
    <property type="protein sequence ID" value="TDH11028.1"/>
    <property type="molecule type" value="Genomic_DNA"/>
</dbReference>
<dbReference type="PANTHER" id="PTHR33116:SF78">
    <property type="entry name" value="OS12G0587133 PROTEIN"/>
    <property type="match status" value="1"/>
</dbReference>
<dbReference type="AlphaFoldDB" id="A0A484D6L2"/>
<sequence>MRARLGGLLLPGSLSVECPLVVSAYADDVNIFVCSQTDVQCLQDALSLYERATSARVNWAKSEALLVGQWRGKAVPSLPGGLEWGKEGLKVLGVFLGSEGFVKKNWEGVKEKVCARLSKWTWLLPQLSNRGRVLVANNLVASTLWHKLIAIVPPRGLMEDIQRTIVDFFWSGRHWVRAAVLYLPVAEGGQGLVDIQSKIASFRLQTAQKLLYKCGPSWLDTARLLLRRAGRLGYDKQFFLLRTEEMDLNGLTSFYNSVLQAWQSASLRASLREAGCTKLGHLMKMTAISVDVLRARTNITSSRLIDRVVKKFVLPWDHLSELCEDPSRIFVAVGYGFFVEMNLDEALRFIDKKTSQLTAFTETLTKDSAKIKANIRMVLEGLRELQGLSDLPESSRRDLF</sequence>
<accession>A0A484D6L2</accession>
<proteinExistence type="inferred from homology"/>
<protein>
    <recommendedName>
        <fullName evidence="5">Reverse transcriptase domain-containing protein</fullName>
    </recommendedName>
</protein>
<gene>
    <name evidence="3" type="ORF">EPR50_G00081890</name>
</gene>
<reference evidence="3 4" key="1">
    <citation type="submission" date="2019-01" db="EMBL/GenBank/DDBJ databases">
        <title>A chromosome-scale genome assembly of the yellow perch, Perca flavescens.</title>
        <authorList>
            <person name="Feron R."/>
            <person name="Morvezen R."/>
            <person name="Bestin A."/>
            <person name="Haffray P."/>
            <person name="Klopp C."/>
            <person name="Zahm M."/>
            <person name="Cabau C."/>
            <person name="Roques C."/>
            <person name="Donnadieu C."/>
            <person name="Bouchez O."/>
            <person name="Christie M."/>
            <person name="Larson W."/>
            <person name="Guiguen Y."/>
        </authorList>
    </citation>
    <scope>NUCLEOTIDE SEQUENCE [LARGE SCALE GENOMIC DNA]</scope>
    <source>
        <strain evidence="3">YP-PL-M2</strain>
        <tissue evidence="3">Blood</tissue>
    </source>
</reference>
<dbReference type="InterPro" id="IPR009053">
    <property type="entry name" value="Prefoldin"/>
</dbReference>
<dbReference type="GO" id="GO:0000122">
    <property type="term" value="P:negative regulation of transcription by RNA polymerase II"/>
    <property type="evidence" value="ECO:0007669"/>
    <property type="project" value="InterPro"/>
</dbReference>
<evidence type="ECO:0000256" key="2">
    <source>
        <dbReference type="SAM" id="SignalP"/>
    </source>
</evidence>
<dbReference type="InterPro" id="IPR004127">
    <property type="entry name" value="Prefoldin_subunit_alpha"/>
</dbReference>
<dbReference type="Pfam" id="PF02996">
    <property type="entry name" value="Prefoldin"/>
    <property type="match status" value="1"/>
</dbReference>
<dbReference type="SUPFAM" id="SSF46579">
    <property type="entry name" value="Prefoldin"/>
    <property type="match status" value="1"/>
</dbReference>
<dbReference type="InterPro" id="IPR003994">
    <property type="entry name" value="UXT"/>
</dbReference>
<dbReference type="Gene3D" id="1.10.287.370">
    <property type="match status" value="1"/>
</dbReference>
<dbReference type="Proteomes" id="UP000295070">
    <property type="component" value="Chromosome 7"/>
</dbReference>
<feature type="chain" id="PRO_5019833454" description="Reverse transcriptase domain-containing protein" evidence="2">
    <location>
        <begin position="27"/>
        <end position="400"/>
    </location>
</feature>
<name>A0A484D6L2_PERFV</name>
<dbReference type="PRINTS" id="PR01502">
    <property type="entry name" value="UXTPROTEIN"/>
</dbReference>
<dbReference type="STRING" id="8167.A0A484D6L2"/>
<keyword evidence="2" id="KW-0732">Signal</keyword>